<dbReference type="InterPro" id="IPR001810">
    <property type="entry name" value="F-box_dom"/>
</dbReference>
<dbReference type="CDD" id="cd09917">
    <property type="entry name" value="F-box_SF"/>
    <property type="match status" value="1"/>
</dbReference>
<accession>A0AAN8NR28</accession>
<keyword evidence="3" id="KW-1185">Reference proteome</keyword>
<dbReference type="AlphaFoldDB" id="A0AAN8NR28"/>
<dbReference type="Proteomes" id="UP001307849">
    <property type="component" value="Unassembled WGS sequence"/>
</dbReference>
<dbReference type="SUPFAM" id="SSF81383">
    <property type="entry name" value="F-box domain"/>
    <property type="match status" value="1"/>
</dbReference>
<gene>
    <name evidence="2" type="ORF">TWF506_006082</name>
</gene>
<comment type="caution">
    <text evidence="2">The sequence shown here is derived from an EMBL/GenBank/DDBJ whole genome shotgun (WGS) entry which is preliminary data.</text>
</comment>
<protein>
    <recommendedName>
        <fullName evidence="1">F-box domain-containing protein</fullName>
    </recommendedName>
</protein>
<proteinExistence type="predicted"/>
<organism evidence="2 3">
    <name type="scientific">Arthrobotrys conoides</name>
    <dbReference type="NCBI Taxonomy" id="74498"/>
    <lineage>
        <taxon>Eukaryota</taxon>
        <taxon>Fungi</taxon>
        <taxon>Dikarya</taxon>
        <taxon>Ascomycota</taxon>
        <taxon>Pezizomycotina</taxon>
        <taxon>Orbiliomycetes</taxon>
        <taxon>Orbiliales</taxon>
        <taxon>Orbiliaceae</taxon>
        <taxon>Arthrobotrys</taxon>
    </lineage>
</organism>
<evidence type="ECO:0000259" key="1">
    <source>
        <dbReference type="Pfam" id="PF12937"/>
    </source>
</evidence>
<evidence type="ECO:0000313" key="3">
    <source>
        <dbReference type="Proteomes" id="UP001307849"/>
    </source>
</evidence>
<reference evidence="2 3" key="1">
    <citation type="submission" date="2019-10" db="EMBL/GenBank/DDBJ databases">
        <authorList>
            <person name="Palmer J.M."/>
        </authorList>
    </citation>
    <scope>NUCLEOTIDE SEQUENCE [LARGE SCALE GENOMIC DNA]</scope>
    <source>
        <strain evidence="2 3">TWF506</strain>
    </source>
</reference>
<sequence length="372" mass="43257">MSIERLPTEILIQVLDDASLEIGDLAVISRVSRLWHSAVVPVLYRRFTFRYYPSLKPEEQKRLESFSKYGHHVRQLSLHIKDWIDEDDPRFRDPDLVPDITTYLHMLDPFTEVTHIEHYDIDIRGMTWPNFWAILHYIVSKKQDLISLTVRRNPHWNVNPPRNEDIDIDTLLRAPLLVNLTSFNFQVNGKHSRAEGIESFPSLVGNFVLVLGDSCRNVSKLQLYLKMVDKTGSQTLANLLETDFRLLPLDNVKELTYVVSPDITPPSRLFRSEFEETKILTTTGWVCGHWLPSAWEKVPLGESFNYFKNVETLRITDIFKTDEGNNLERNIEFVAKYLPNLGSLILEDDERQFSISRKLDGSLVWEEVAFVV</sequence>
<evidence type="ECO:0000313" key="2">
    <source>
        <dbReference type="EMBL" id="KAK6516171.1"/>
    </source>
</evidence>
<dbReference type="InterPro" id="IPR036047">
    <property type="entry name" value="F-box-like_dom_sf"/>
</dbReference>
<dbReference type="EMBL" id="JAVHJM010000003">
    <property type="protein sequence ID" value="KAK6516171.1"/>
    <property type="molecule type" value="Genomic_DNA"/>
</dbReference>
<dbReference type="Pfam" id="PF12937">
    <property type="entry name" value="F-box-like"/>
    <property type="match status" value="1"/>
</dbReference>
<name>A0AAN8NR28_9PEZI</name>
<feature type="domain" description="F-box" evidence="1">
    <location>
        <begin position="3"/>
        <end position="50"/>
    </location>
</feature>